<evidence type="ECO:0000259" key="3">
    <source>
        <dbReference type="Pfam" id="PF13828"/>
    </source>
</evidence>
<evidence type="ECO:0000256" key="2">
    <source>
        <dbReference type="SAM" id="Phobius"/>
    </source>
</evidence>
<dbReference type="EMBL" id="JAWDIT010000003">
    <property type="protein sequence ID" value="MDU0345822.1"/>
    <property type="molecule type" value="Genomic_DNA"/>
</dbReference>
<keyword evidence="5" id="KW-1185">Reference proteome</keyword>
<accession>A0ABU3SN68</accession>
<evidence type="ECO:0000313" key="4">
    <source>
        <dbReference type="EMBL" id="MDU0345822.1"/>
    </source>
</evidence>
<protein>
    <submittedName>
        <fullName evidence="4">DUF4190 domain-containing protein</fullName>
    </submittedName>
</protein>
<name>A0ABU3SN68_9MICO</name>
<proteinExistence type="predicted"/>
<feature type="transmembrane region" description="Helical" evidence="2">
    <location>
        <begin position="165"/>
        <end position="190"/>
    </location>
</feature>
<keyword evidence="2" id="KW-0812">Transmembrane</keyword>
<organism evidence="4 5">
    <name type="scientific">Microbacterium phycohabitans</name>
    <dbReference type="NCBI Taxonomy" id="3075993"/>
    <lineage>
        <taxon>Bacteria</taxon>
        <taxon>Bacillati</taxon>
        <taxon>Actinomycetota</taxon>
        <taxon>Actinomycetes</taxon>
        <taxon>Micrococcales</taxon>
        <taxon>Microbacteriaceae</taxon>
        <taxon>Microbacterium</taxon>
    </lineage>
</organism>
<feature type="domain" description="DUF4190" evidence="3">
    <location>
        <begin position="165"/>
        <end position="227"/>
    </location>
</feature>
<reference evidence="4 5" key="1">
    <citation type="submission" date="2023-09" db="EMBL/GenBank/DDBJ databases">
        <title>Microbacterium fusihabitans sp. nov., Microbacterium phycihabitans sp. nov., and Microbacterium cervinum sp. nov., isolated from dried seaweeds of beach.</title>
        <authorList>
            <person name="Lee S.D."/>
        </authorList>
    </citation>
    <scope>NUCLEOTIDE SEQUENCE [LARGE SCALE GENOMIC DNA]</scope>
    <source>
        <strain evidence="4 5">KSW2-29</strain>
    </source>
</reference>
<feature type="region of interest" description="Disordered" evidence="1">
    <location>
        <begin position="1"/>
        <end position="118"/>
    </location>
</feature>
<evidence type="ECO:0000256" key="1">
    <source>
        <dbReference type="SAM" id="MobiDB-lite"/>
    </source>
</evidence>
<sequence length="248" mass="23709">MSDDRTPAPNQPEHATGADASAPDTSGSPYAPRDEAAVLDATTSGASDATSTPDAPVSDAPPAYGAPAPVAPAPSDGASAPSASDAAPAFGATPSGPPAYPAPASGEPATPPYDTTGASSSTYGAPAYGAPAPGAAAYGAPAYGGSAYGAASYGYGTAPARTNPLAIVSLVASLVGIFVIPVIGQIVGIVTGHISLKQIKTSGERGRGMGLAGLLIGYISLGLAALLIVGFIILVAVSAGASGSRYGV</sequence>
<dbReference type="Pfam" id="PF13828">
    <property type="entry name" value="DUF4190"/>
    <property type="match status" value="1"/>
</dbReference>
<evidence type="ECO:0000313" key="5">
    <source>
        <dbReference type="Proteomes" id="UP001261125"/>
    </source>
</evidence>
<dbReference type="InterPro" id="IPR025241">
    <property type="entry name" value="DUF4190"/>
</dbReference>
<gene>
    <name evidence="4" type="ORF">RWH44_08895</name>
</gene>
<comment type="caution">
    <text evidence="4">The sequence shown here is derived from an EMBL/GenBank/DDBJ whole genome shotgun (WGS) entry which is preliminary data.</text>
</comment>
<dbReference type="RefSeq" id="WP_316004314.1">
    <property type="nucleotide sequence ID" value="NZ_JAWDIT010000003.1"/>
</dbReference>
<dbReference type="Proteomes" id="UP001261125">
    <property type="component" value="Unassembled WGS sequence"/>
</dbReference>
<keyword evidence="2" id="KW-0472">Membrane</keyword>
<feature type="transmembrane region" description="Helical" evidence="2">
    <location>
        <begin position="211"/>
        <end position="237"/>
    </location>
</feature>
<feature type="compositionally biased region" description="Low complexity" evidence="1">
    <location>
        <begin position="40"/>
        <end position="94"/>
    </location>
</feature>
<keyword evidence="2" id="KW-1133">Transmembrane helix</keyword>